<name>A0A0H2LWL1_VARPD</name>
<evidence type="ECO:0000256" key="3">
    <source>
        <dbReference type="ARBA" id="ARBA00023125"/>
    </source>
</evidence>
<keyword evidence="4" id="KW-0804">Transcription</keyword>
<keyword evidence="2" id="KW-0805">Transcription regulation</keyword>
<comment type="caution">
    <text evidence="6">The sequence shown here is derived from an EMBL/GenBank/DDBJ whole genome shotgun (WGS) entry which is preliminary data.</text>
</comment>
<evidence type="ECO:0000259" key="5">
    <source>
        <dbReference type="PROSITE" id="PS51000"/>
    </source>
</evidence>
<dbReference type="InterPro" id="IPR036390">
    <property type="entry name" value="WH_DNA-bd_sf"/>
</dbReference>
<dbReference type="InterPro" id="IPR036388">
    <property type="entry name" value="WH-like_DNA-bd_sf"/>
</dbReference>
<evidence type="ECO:0000256" key="4">
    <source>
        <dbReference type="ARBA" id="ARBA00023163"/>
    </source>
</evidence>
<dbReference type="GO" id="GO:0003700">
    <property type="term" value="F:DNA-binding transcription factor activity"/>
    <property type="evidence" value="ECO:0007669"/>
    <property type="project" value="InterPro"/>
</dbReference>
<dbReference type="GO" id="GO:0003677">
    <property type="term" value="F:DNA binding"/>
    <property type="evidence" value="ECO:0007669"/>
    <property type="project" value="UniProtKB-KW"/>
</dbReference>
<organism evidence="6 7">
    <name type="scientific">Variovorax paradoxus</name>
    <dbReference type="NCBI Taxonomy" id="34073"/>
    <lineage>
        <taxon>Bacteria</taxon>
        <taxon>Pseudomonadati</taxon>
        <taxon>Pseudomonadota</taxon>
        <taxon>Betaproteobacteria</taxon>
        <taxon>Burkholderiales</taxon>
        <taxon>Comamonadaceae</taxon>
        <taxon>Variovorax</taxon>
    </lineage>
</organism>
<keyword evidence="7" id="KW-1185">Reference proteome</keyword>
<dbReference type="PANTHER" id="PTHR30363">
    <property type="entry name" value="HTH-TYPE TRANSCRIPTIONAL REGULATOR SRLR-RELATED"/>
    <property type="match status" value="1"/>
</dbReference>
<dbReference type="InterPro" id="IPR050313">
    <property type="entry name" value="Carb_Metab_HTH_regulators"/>
</dbReference>
<dbReference type="EMBL" id="JZWI01000022">
    <property type="protein sequence ID" value="KLN54589.1"/>
    <property type="molecule type" value="Genomic_DNA"/>
</dbReference>
<feature type="domain" description="HTH deoR-type" evidence="5">
    <location>
        <begin position="3"/>
        <end position="58"/>
    </location>
</feature>
<evidence type="ECO:0000256" key="2">
    <source>
        <dbReference type="ARBA" id="ARBA00023015"/>
    </source>
</evidence>
<dbReference type="RefSeq" id="WP_021012956.1">
    <property type="nucleotide sequence ID" value="NZ_JZWI01000022.1"/>
</dbReference>
<sequence length="254" mass="26164">MLTRQRKQHILSVLQRDGNVVAKSLSEELALSEDTIRRDLRELAAEGLLQRVHGGALPIARAEADFAGRLQLATAEKVAIGRAAARLVRPGQVVFIDGGTTAVQMARHLPASLRATVVTHSPSVAVELAGHAGIEVVLIGGRLFRHSMVAVGAAAMDAISRIHADTCFLGVTGVHAEAGLTTGDVEEAAIKRALMAAAAETVVLASSEKIGAASAWVINPVSAATSLLVSPEAPAAALAPLRKAGLAILRSDGG</sequence>
<dbReference type="InterPro" id="IPR001034">
    <property type="entry name" value="DeoR_HTH"/>
</dbReference>
<dbReference type="SMART" id="SM00420">
    <property type="entry name" value="HTH_DEOR"/>
    <property type="match status" value="1"/>
</dbReference>
<proteinExistence type="predicted"/>
<dbReference type="PROSITE" id="PS00894">
    <property type="entry name" value="HTH_DEOR_1"/>
    <property type="match status" value="1"/>
</dbReference>
<dbReference type="AlphaFoldDB" id="A0A0H2LWL1"/>
<dbReference type="SMART" id="SM01134">
    <property type="entry name" value="DeoRC"/>
    <property type="match status" value="1"/>
</dbReference>
<dbReference type="InterPro" id="IPR014036">
    <property type="entry name" value="DeoR-like_C"/>
</dbReference>
<dbReference type="Pfam" id="PF08220">
    <property type="entry name" value="HTH_DeoR"/>
    <property type="match status" value="1"/>
</dbReference>
<dbReference type="Gene3D" id="3.40.50.1360">
    <property type="match status" value="1"/>
</dbReference>
<evidence type="ECO:0000256" key="1">
    <source>
        <dbReference type="ARBA" id="ARBA00022491"/>
    </source>
</evidence>
<dbReference type="PATRIC" id="fig|34073.19.peg.4332"/>
<dbReference type="Gene3D" id="1.10.10.10">
    <property type="entry name" value="Winged helix-like DNA-binding domain superfamily/Winged helix DNA-binding domain"/>
    <property type="match status" value="1"/>
</dbReference>
<dbReference type="Pfam" id="PF00455">
    <property type="entry name" value="DeoRC"/>
    <property type="match status" value="1"/>
</dbReference>
<reference evidence="6 7" key="1">
    <citation type="submission" date="2015-03" db="EMBL/GenBank/DDBJ databases">
        <title>Genome sequence of Variovorax paradoxus TBEA6.</title>
        <authorList>
            <person name="Poehlein A."/>
            <person name="Schuldes J."/>
            <person name="Wuebbeler J.H."/>
            <person name="Hiessl S."/>
            <person name="Steinbuechel A."/>
            <person name="Daniel R."/>
        </authorList>
    </citation>
    <scope>NUCLEOTIDE SEQUENCE [LARGE SCALE GENOMIC DNA]</scope>
    <source>
        <strain evidence="6 7">TBEA6</strain>
    </source>
</reference>
<dbReference type="Proteomes" id="UP000035170">
    <property type="component" value="Unassembled WGS sequence"/>
</dbReference>
<dbReference type="SUPFAM" id="SSF100950">
    <property type="entry name" value="NagB/RpiA/CoA transferase-like"/>
    <property type="match status" value="1"/>
</dbReference>
<dbReference type="PROSITE" id="PS51000">
    <property type="entry name" value="HTH_DEOR_2"/>
    <property type="match status" value="1"/>
</dbReference>
<keyword evidence="1" id="KW-0678">Repressor</keyword>
<dbReference type="InterPro" id="IPR018356">
    <property type="entry name" value="Tscrpt_reg_HTH_DeoR_CS"/>
</dbReference>
<evidence type="ECO:0000313" key="6">
    <source>
        <dbReference type="EMBL" id="KLN54589.1"/>
    </source>
</evidence>
<gene>
    <name evidence="6" type="primary">glcR</name>
    <name evidence="6" type="ORF">VPARA_42310</name>
</gene>
<dbReference type="SUPFAM" id="SSF46785">
    <property type="entry name" value="Winged helix' DNA-binding domain"/>
    <property type="match status" value="1"/>
</dbReference>
<evidence type="ECO:0000313" key="7">
    <source>
        <dbReference type="Proteomes" id="UP000035170"/>
    </source>
</evidence>
<dbReference type="PANTHER" id="PTHR30363:SF4">
    <property type="entry name" value="GLYCEROL-3-PHOSPHATE REGULON REPRESSOR"/>
    <property type="match status" value="1"/>
</dbReference>
<protein>
    <submittedName>
        <fullName evidence="6">HTH-type transcriptional repressor GlcR</fullName>
    </submittedName>
</protein>
<keyword evidence="3" id="KW-0238">DNA-binding</keyword>
<dbReference type="PRINTS" id="PR00037">
    <property type="entry name" value="HTHLACR"/>
</dbReference>
<accession>A0A0H2LWL1</accession>
<dbReference type="InterPro" id="IPR037171">
    <property type="entry name" value="NagB/RpiA_transferase-like"/>
</dbReference>